<sequence length="109" mass="11753">MHTLLLLAALGNQLSFDTQQQGNIYTIVPVATLTQDCQCQFKLTAQRSGTAGQSNSSQSSQVFIKANEPAKLSRLSLNISPGDNVTITVTVTDGKDIHLEKQWAPPGRV</sequence>
<dbReference type="Pfam" id="PF10610">
    <property type="entry name" value="Tafi-CsgC"/>
    <property type="match status" value="1"/>
</dbReference>
<evidence type="ECO:0000256" key="3">
    <source>
        <dbReference type="ARBA" id="ARBA00017442"/>
    </source>
</evidence>
<keyword evidence="5" id="KW-0574">Periplasm</keyword>
<evidence type="ECO:0000256" key="2">
    <source>
        <dbReference type="ARBA" id="ARBA00006329"/>
    </source>
</evidence>
<evidence type="ECO:0000256" key="4">
    <source>
        <dbReference type="ARBA" id="ARBA00022729"/>
    </source>
</evidence>
<evidence type="ECO:0000256" key="6">
    <source>
        <dbReference type="ARBA" id="ARBA00023186"/>
    </source>
</evidence>
<evidence type="ECO:0000313" key="7">
    <source>
        <dbReference type="EMBL" id="KFC83020.1"/>
    </source>
</evidence>
<dbReference type="AlphaFoldDB" id="A0A085GH25"/>
<comment type="caution">
    <text evidence="7">The sequence shown here is derived from an EMBL/GenBank/DDBJ whole genome shotgun (WGS) entry which is preliminary data.</text>
</comment>
<protein>
    <recommendedName>
        <fullName evidence="3">Curli assembly protein CsgC</fullName>
    </recommendedName>
</protein>
<keyword evidence="6" id="KW-0143">Chaperone</keyword>
<evidence type="ECO:0000256" key="1">
    <source>
        <dbReference type="ARBA" id="ARBA00004418"/>
    </source>
</evidence>
<dbReference type="RefSeq" id="WP_034494437.1">
    <property type="nucleotide sequence ID" value="NZ_JMPI01000022.1"/>
</dbReference>
<keyword evidence="4" id="KW-0732">Signal</keyword>
<dbReference type="eggNOG" id="ENOG5032UJP">
    <property type="taxonomic scope" value="Bacteria"/>
</dbReference>
<proteinExistence type="inferred from homology"/>
<dbReference type="Gene3D" id="2.60.40.2420">
    <property type="match status" value="1"/>
</dbReference>
<dbReference type="OrthoDB" id="6629380at2"/>
<dbReference type="STRING" id="1006004.GBAG_1396"/>
<dbReference type="Proteomes" id="UP000028653">
    <property type="component" value="Unassembled WGS sequence"/>
</dbReference>
<name>A0A085GH25_9ENTR</name>
<comment type="similarity">
    <text evidence="2">Belongs to the CsgC/AgfC family.</text>
</comment>
<dbReference type="GO" id="GO:0042597">
    <property type="term" value="C:periplasmic space"/>
    <property type="evidence" value="ECO:0007669"/>
    <property type="project" value="UniProtKB-SubCell"/>
</dbReference>
<dbReference type="InterPro" id="IPR047726">
    <property type="entry name" value="CsgH_dom"/>
</dbReference>
<organism evidence="7 8">
    <name type="scientific">Buttiauxella agrestis ATCC 33320</name>
    <dbReference type="NCBI Taxonomy" id="1006004"/>
    <lineage>
        <taxon>Bacteria</taxon>
        <taxon>Pseudomonadati</taxon>
        <taxon>Pseudomonadota</taxon>
        <taxon>Gammaproteobacteria</taxon>
        <taxon>Enterobacterales</taxon>
        <taxon>Enterobacteriaceae</taxon>
        <taxon>Buttiauxella</taxon>
    </lineage>
</organism>
<evidence type="ECO:0000313" key="8">
    <source>
        <dbReference type="Proteomes" id="UP000028653"/>
    </source>
</evidence>
<dbReference type="EMBL" id="JMPI01000022">
    <property type="protein sequence ID" value="KFC83020.1"/>
    <property type="molecule type" value="Genomic_DNA"/>
</dbReference>
<dbReference type="InterPro" id="IPR014491">
    <property type="entry name" value="Curli_production_prot_CsgC"/>
</dbReference>
<dbReference type="InterPro" id="IPR053722">
    <property type="entry name" value="Curli_assembly_CsgC/AgfC"/>
</dbReference>
<dbReference type="NCBIfam" id="NF041112">
    <property type="entry name" value="chap_CsgH_alph"/>
    <property type="match status" value="1"/>
</dbReference>
<evidence type="ECO:0000256" key="5">
    <source>
        <dbReference type="ARBA" id="ARBA00022764"/>
    </source>
</evidence>
<comment type="subcellular location">
    <subcellularLocation>
        <location evidence="1">Periplasm</location>
    </subcellularLocation>
</comment>
<gene>
    <name evidence="7" type="primary">csgC</name>
    <name evidence="7" type="ORF">GBAG_1396</name>
</gene>
<reference evidence="7 8" key="1">
    <citation type="submission" date="2014-05" db="EMBL/GenBank/DDBJ databases">
        <title>ATOL: Assembling a taxonomically balanced genome-scale reconstruction of the evolutionary history of the Enterobacteriaceae.</title>
        <authorList>
            <person name="Plunkett G.III."/>
            <person name="Neeno-Eckwall E.C."/>
            <person name="Glasner J.D."/>
            <person name="Perna N.T."/>
        </authorList>
    </citation>
    <scope>NUCLEOTIDE SEQUENCE [LARGE SCALE GENOMIC DNA]</scope>
    <source>
        <strain evidence="7 8">ATCC 33320</strain>
    </source>
</reference>
<keyword evidence="8" id="KW-1185">Reference proteome</keyword>
<dbReference type="NCBIfam" id="NF007507">
    <property type="entry name" value="PRK10102.1"/>
    <property type="match status" value="1"/>
</dbReference>
<accession>A0A085GH25</accession>